<name>A0AAV4NLS2_CAEEX</name>
<evidence type="ECO:0000313" key="1">
    <source>
        <dbReference type="EMBL" id="GIX84783.1"/>
    </source>
</evidence>
<comment type="caution">
    <text evidence="1">The sequence shown here is derived from an EMBL/GenBank/DDBJ whole genome shotgun (WGS) entry which is preliminary data.</text>
</comment>
<organism evidence="1 2">
    <name type="scientific">Caerostris extrusa</name>
    <name type="common">Bark spider</name>
    <name type="synonym">Caerostris bankana</name>
    <dbReference type="NCBI Taxonomy" id="172846"/>
    <lineage>
        <taxon>Eukaryota</taxon>
        <taxon>Metazoa</taxon>
        <taxon>Ecdysozoa</taxon>
        <taxon>Arthropoda</taxon>
        <taxon>Chelicerata</taxon>
        <taxon>Arachnida</taxon>
        <taxon>Araneae</taxon>
        <taxon>Araneomorphae</taxon>
        <taxon>Entelegynae</taxon>
        <taxon>Araneoidea</taxon>
        <taxon>Araneidae</taxon>
        <taxon>Caerostris</taxon>
    </lineage>
</organism>
<dbReference type="EMBL" id="BPLR01021001">
    <property type="protein sequence ID" value="GIX84783.1"/>
    <property type="molecule type" value="Genomic_DNA"/>
</dbReference>
<dbReference type="AlphaFoldDB" id="A0AAV4NLS2"/>
<protein>
    <submittedName>
        <fullName evidence="1">Uncharacterized protein</fullName>
    </submittedName>
</protein>
<reference evidence="1 2" key="1">
    <citation type="submission" date="2021-06" db="EMBL/GenBank/DDBJ databases">
        <title>Caerostris extrusa draft genome.</title>
        <authorList>
            <person name="Kono N."/>
            <person name="Arakawa K."/>
        </authorList>
    </citation>
    <scope>NUCLEOTIDE SEQUENCE [LARGE SCALE GENOMIC DNA]</scope>
</reference>
<gene>
    <name evidence="1" type="ORF">CEXT_527631</name>
</gene>
<keyword evidence="2" id="KW-1185">Reference proteome</keyword>
<accession>A0AAV4NLS2</accession>
<evidence type="ECO:0000313" key="2">
    <source>
        <dbReference type="Proteomes" id="UP001054945"/>
    </source>
</evidence>
<proteinExistence type="predicted"/>
<dbReference type="Proteomes" id="UP001054945">
    <property type="component" value="Unassembled WGS sequence"/>
</dbReference>
<sequence length="94" mass="10443">MSPSLLRNMASCLSGLHSEASKREVQQKADRLVQIKEGDERESQPHAHVAADVAEHLHALLEKGEFSVKISVQTLYWIISQVVVALIQLAIRDS</sequence>